<reference evidence="7" key="1">
    <citation type="submission" date="2020-02" db="EMBL/GenBank/DDBJ databases">
        <authorList>
            <person name="Meier V. D."/>
        </authorList>
    </citation>
    <scope>NUCLEOTIDE SEQUENCE</scope>
    <source>
        <strain evidence="7">AVDCRST_MAG40</strain>
    </source>
</reference>
<feature type="transmembrane region" description="Helical" evidence="6">
    <location>
        <begin position="86"/>
        <end position="108"/>
    </location>
</feature>
<feature type="transmembrane region" description="Helical" evidence="6">
    <location>
        <begin position="262"/>
        <end position="280"/>
    </location>
</feature>
<dbReference type="CDD" id="cd06580">
    <property type="entry name" value="TM_PBP1_transp_TpRbsC_like"/>
    <property type="match status" value="1"/>
</dbReference>
<evidence type="ECO:0008006" key="8">
    <source>
        <dbReference type="Google" id="ProtNLM"/>
    </source>
</evidence>
<dbReference type="Gene3D" id="1.10.3470.10">
    <property type="entry name" value="ABC transporter involved in vitamin B12 uptake, BtuC"/>
    <property type="match status" value="1"/>
</dbReference>
<dbReference type="InterPro" id="IPR001851">
    <property type="entry name" value="ABC_transp_permease"/>
</dbReference>
<keyword evidence="5 6" id="KW-0472">Membrane</keyword>
<keyword evidence="3 6" id="KW-0812">Transmembrane</keyword>
<dbReference type="PANTHER" id="PTHR43370:SF1">
    <property type="entry name" value="GUANOSINE ABC TRANSPORTER PERMEASE PROTEIN NUPQ"/>
    <property type="match status" value="1"/>
</dbReference>
<protein>
    <recommendedName>
        <fullName evidence="8">Nucleoside ABC transporter, permease protein 2</fullName>
    </recommendedName>
</protein>
<dbReference type="GO" id="GO:0022857">
    <property type="term" value="F:transmembrane transporter activity"/>
    <property type="evidence" value="ECO:0007669"/>
    <property type="project" value="InterPro"/>
</dbReference>
<proteinExistence type="predicted"/>
<evidence type="ECO:0000256" key="4">
    <source>
        <dbReference type="ARBA" id="ARBA00022989"/>
    </source>
</evidence>
<dbReference type="InterPro" id="IPR037294">
    <property type="entry name" value="ABC_BtuC-like"/>
</dbReference>
<feature type="transmembrane region" description="Helical" evidence="6">
    <location>
        <begin position="138"/>
        <end position="154"/>
    </location>
</feature>
<accession>A0A6J4KGZ4</accession>
<evidence type="ECO:0000256" key="2">
    <source>
        <dbReference type="ARBA" id="ARBA00022475"/>
    </source>
</evidence>
<comment type="subcellular location">
    <subcellularLocation>
        <location evidence="1">Cell membrane</location>
        <topology evidence="1">Multi-pass membrane protein</topology>
    </subcellularLocation>
</comment>
<evidence type="ECO:0000313" key="7">
    <source>
        <dbReference type="EMBL" id="CAA9305571.1"/>
    </source>
</evidence>
<organism evidence="7">
    <name type="scientific">uncultured Gemmatimonadaceae bacterium</name>
    <dbReference type="NCBI Taxonomy" id="246130"/>
    <lineage>
        <taxon>Bacteria</taxon>
        <taxon>Pseudomonadati</taxon>
        <taxon>Gemmatimonadota</taxon>
        <taxon>Gemmatimonadia</taxon>
        <taxon>Gemmatimonadales</taxon>
        <taxon>Gemmatimonadaceae</taxon>
        <taxon>environmental samples</taxon>
    </lineage>
</organism>
<evidence type="ECO:0000256" key="1">
    <source>
        <dbReference type="ARBA" id="ARBA00004651"/>
    </source>
</evidence>
<dbReference type="AlphaFoldDB" id="A0A6J4KGZ4"/>
<dbReference type="GO" id="GO:0005886">
    <property type="term" value="C:plasma membrane"/>
    <property type="evidence" value="ECO:0007669"/>
    <property type="project" value="UniProtKB-SubCell"/>
</dbReference>
<gene>
    <name evidence="7" type="ORF">AVDCRST_MAG40-643</name>
</gene>
<evidence type="ECO:0000256" key="3">
    <source>
        <dbReference type="ARBA" id="ARBA00022692"/>
    </source>
</evidence>
<sequence>MLAFLMQTLRIAIPYLFAASGGVVAERAGVVSLTLEGFMLTGAFAAALGSFYSGSAWVGVLCGVVAGLGAGLLHAWASVRFRADQIVVGIALNLLAVGATRFFLRLAFDSSSNSPRTPGFGATGAAGGDSTFAALGNPLVWLGLLAVPAVALLVHRTPFGLRLRAAGEKPEAARSLGVPVARVRWTAVALSGVLAAMGGVYLALDQHQFTDEMTAGRGFIALAAVIFGRWDPLRAGLACLLFAAAEAGQIRLQASNLLPSQFVAMIPYLLTVVALAGVVGRSTPPAALGKADA</sequence>
<keyword evidence="4 6" id="KW-1133">Transmembrane helix</keyword>
<feature type="transmembrane region" description="Helical" evidence="6">
    <location>
        <begin position="49"/>
        <end position="74"/>
    </location>
</feature>
<dbReference type="Pfam" id="PF02653">
    <property type="entry name" value="BPD_transp_2"/>
    <property type="match status" value="1"/>
</dbReference>
<name>A0A6J4KGZ4_9BACT</name>
<dbReference type="EMBL" id="CADCTX010000185">
    <property type="protein sequence ID" value="CAA9305571.1"/>
    <property type="molecule type" value="Genomic_DNA"/>
</dbReference>
<feature type="transmembrane region" description="Helical" evidence="6">
    <location>
        <begin position="183"/>
        <end position="204"/>
    </location>
</feature>
<evidence type="ECO:0000256" key="5">
    <source>
        <dbReference type="ARBA" id="ARBA00023136"/>
    </source>
</evidence>
<evidence type="ECO:0000256" key="6">
    <source>
        <dbReference type="SAM" id="Phobius"/>
    </source>
</evidence>
<keyword evidence="2" id="KW-1003">Cell membrane</keyword>
<dbReference type="PANTHER" id="PTHR43370">
    <property type="entry name" value="SUGAR ABC TRANSPORTER INTEGRAL MEMBRANE PROTEIN-RELATED"/>
    <property type="match status" value="1"/>
</dbReference>